<sequence length="229" mass="26549">MGSQPQRPPVYTSRYRAASPVLRHLELESAHYPLRDILQANKESFINKAKQVLEHYGIVEGDDTKVDLLHRQMRPYQREPIATLYITTPVIQGRDGIDLHVEMIAPERFQLKNLGPVTGEPRLAGGVWDSVRNMVMEKLNSCEVTRRKWVSIGLFRLGFSDRMEENPITIYIFLSYDSDESRWEEVMVMIENELRERNLDFIEVLLEHNVGWGLGWGEGFGNAYLQDED</sequence>
<dbReference type="EMBL" id="GG698898">
    <property type="protein sequence ID" value="EEU46244.1"/>
    <property type="molecule type" value="Genomic_DNA"/>
</dbReference>
<dbReference type="AlphaFoldDB" id="C7YP65"/>
<dbReference type="OMA" id="MDIVVHI"/>
<gene>
    <name evidence="1" type="ORF">NECHADRAFT_78650</name>
</gene>
<evidence type="ECO:0000313" key="1">
    <source>
        <dbReference type="EMBL" id="EEU46244.1"/>
    </source>
</evidence>
<name>C7YP65_FUSV7</name>
<dbReference type="OrthoDB" id="5088255at2759"/>
<dbReference type="Proteomes" id="UP000005206">
    <property type="component" value="Chromosome 4"/>
</dbReference>
<dbReference type="VEuPathDB" id="FungiDB:NECHADRAFT_78650"/>
<dbReference type="InParanoid" id="C7YP65"/>
<organism evidence="1 2">
    <name type="scientific">Fusarium vanettenii (strain ATCC MYA-4622 / CBS 123669 / FGSC 9596 / NRRL 45880 / 77-13-4)</name>
    <name type="common">Fusarium solani subsp. pisi</name>
    <dbReference type="NCBI Taxonomy" id="660122"/>
    <lineage>
        <taxon>Eukaryota</taxon>
        <taxon>Fungi</taxon>
        <taxon>Dikarya</taxon>
        <taxon>Ascomycota</taxon>
        <taxon>Pezizomycotina</taxon>
        <taxon>Sordariomycetes</taxon>
        <taxon>Hypocreomycetidae</taxon>
        <taxon>Hypocreales</taxon>
        <taxon>Nectriaceae</taxon>
        <taxon>Fusarium</taxon>
        <taxon>Fusarium solani species complex</taxon>
        <taxon>Fusarium vanettenii</taxon>
    </lineage>
</organism>
<accession>C7YP65</accession>
<keyword evidence="2" id="KW-1185">Reference proteome</keyword>
<dbReference type="STRING" id="660122.C7YP65"/>
<protein>
    <submittedName>
        <fullName evidence="1">Uncharacterized protein</fullName>
    </submittedName>
</protein>
<evidence type="ECO:0000313" key="2">
    <source>
        <dbReference type="Proteomes" id="UP000005206"/>
    </source>
</evidence>
<reference evidence="1 2" key="1">
    <citation type="journal article" date="2009" name="PLoS Genet.">
        <title>The genome of Nectria haematococca: contribution of supernumerary chromosomes to gene expansion.</title>
        <authorList>
            <person name="Coleman J.J."/>
            <person name="Rounsley S.D."/>
            <person name="Rodriguez-Carres M."/>
            <person name="Kuo A."/>
            <person name="Wasmann C.C."/>
            <person name="Grimwood J."/>
            <person name="Schmutz J."/>
            <person name="Taga M."/>
            <person name="White G.J."/>
            <person name="Zhou S."/>
            <person name="Schwartz D.C."/>
            <person name="Freitag M."/>
            <person name="Ma L.J."/>
            <person name="Danchin E.G."/>
            <person name="Henrissat B."/>
            <person name="Coutinho P.M."/>
            <person name="Nelson D.R."/>
            <person name="Straney D."/>
            <person name="Napoli C.A."/>
            <person name="Barker B.M."/>
            <person name="Gribskov M."/>
            <person name="Rep M."/>
            <person name="Kroken S."/>
            <person name="Molnar I."/>
            <person name="Rensing C."/>
            <person name="Kennell J.C."/>
            <person name="Zamora J."/>
            <person name="Farman M.L."/>
            <person name="Selker E.U."/>
            <person name="Salamov A."/>
            <person name="Shapiro H."/>
            <person name="Pangilinan J."/>
            <person name="Lindquist E."/>
            <person name="Lamers C."/>
            <person name="Grigoriev I.V."/>
            <person name="Geiser D.M."/>
            <person name="Covert S.F."/>
            <person name="Temporini E."/>
            <person name="Vanetten H.D."/>
        </authorList>
    </citation>
    <scope>NUCLEOTIDE SEQUENCE [LARGE SCALE GENOMIC DNA]</scope>
    <source>
        <strain evidence="2">ATCC MYA-4622 / CBS 123669 / FGSC 9596 / NRRL 45880 / 77-13-4</strain>
    </source>
</reference>
<dbReference type="KEGG" id="nhe:NECHADRAFT_78650"/>
<dbReference type="HOGENOM" id="CLU_095751_0_0_1"/>
<proteinExistence type="predicted"/>
<dbReference type="eggNOG" id="ENOG502R67R">
    <property type="taxonomic scope" value="Eukaryota"/>
</dbReference>
<dbReference type="RefSeq" id="XP_003051957.1">
    <property type="nucleotide sequence ID" value="XM_003051911.1"/>
</dbReference>
<dbReference type="GeneID" id="9673110"/>